<sequence length="1068" mass="111673">MLAAACSNPEIVTPPGEGGGGGGGGGSTSTSTGMFVGTTVGTGGAGGVENACEGAGCRPDQRCELQDGQATCVDNTCDDLSCGPTEECRTTPEGGAICVDIGCRSDLECSIDRYCDGTVCVADACAAGERTCDGNTLLVCVSNGSDSRELFTCGGEAYYESTCTDDGMGNAGCPCEDDWDCPTYASCEVGSCSGTGDAPTCLLDPEPFENVLPQIEIQWGGQNRANSSATGSPFPTSAQNVMTPLVANLDDDNGDGRINELDFPEIIFTTFCGSTYSNSGVLRAIHGGGPNKGRDYFAVLGAQVWNEGEPVDAAYRCSDATLMPTAALAVGDLDDDGVPEIVAITESSGLQIFSNTGETRALANNLWTGYNEPAPSIANVDGKGLPEIVVGANVFTLHVDAETRVLSIVDQFKGKLAQGLQGQATNPENRLGPITCIANLKDDHRLEIVAGSTVYALPRPPAGVTSRAGCAPPYDDAEATAFCNGELLVVWDGQTVNGVDATGATRIPDVHRDGFCAVADVLGADQAAAPGPDNPLDQLPEVVLFNNGRFFVLNGQTGAIARSMAMGTGATLDGGAPNVDDFDGDGFPEVGTAFGLRYTMLDLQAPTAACPAWTNPLNDNGTGVANPPRTPNGRACSTDEECGAPGEATCNQQTGACVCYHNGWQRVTEDNSSRSTGSSVFDFNGDGAAEVIYNDECYFRIYDGVTGGVLFKEHSPSRTRSEYPIVADVDNDGNAEIVFATSNESNNCDEGVDYNNGLEVWGAQNDLWVSARRIWNQHSYHVTNVLESGGIPLREPESWKTYGGRAYNTYRSNPRSYGIAPDLALSGIQVSSPDAACGELTDNVDITVRVDNLGDLRVGPGVVIGFHGEWDSPAVAEPLHDADLDPLQAVLTTSIEPHSSLLLTVSYSAANNAQGRLPARVRAVVDEGGVERECREDNNELTAPLDAGSALPDLQIEIGRVTDAKCQMQEVDVPTTIVNAGSAPASDVRVRYYAGDPGQGGTVLHEEIVPGPIAPGESVDLTANIGEFPWNLSILIYGVVDPDGAIDECNDGNNRDAASDKVVCQRVD</sequence>
<dbReference type="Pfam" id="PF07705">
    <property type="entry name" value="CARDB"/>
    <property type="match status" value="1"/>
</dbReference>
<evidence type="ECO:0000259" key="2">
    <source>
        <dbReference type="SMART" id="SM00274"/>
    </source>
</evidence>
<comment type="caution">
    <text evidence="3">The sequence shown here is derived from an EMBL/GenBank/DDBJ whole genome shotgun (WGS) entry which is preliminary data.</text>
</comment>
<dbReference type="InterPro" id="IPR011635">
    <property type="entry name" value="CARDB"/>
</dbReference>
<evidence type="ECO:0000313" key="4">
    <source>
        <dbReference type="Proteomes" id="UP000075420"/>
    </source>
</evidence>
<evidence type="ECO:0000313" key="3">
    <source>
        <dbReference type="EMBL" id="KYF56317.1"/>
    </source>
</evidence>
<dbReference type="SUPFAM" id="SSF69318">
    <property type="entry name" value="Integrin alpha N-terminal domain"/>
    <property type="match status" value="2"/>
</dbReference>
<dbReference type="Gene3D" id="2.60.40.10">
    <property type="entry name" value="Immunoglobulins"/>
    <property type="match status" value="2"/>
</dbReference>
<dbReference type="InterPro" id="IPR028994">
    <property type="entry name" value="Integrin_alpha_N"/>
</dbReference>
<dbReference type="Proteomes" id="UP000075420">
    <property type="component" value="Unassembled WGS sequence"/>
</dbReference>
<proteinExistence type="predicted"/>
<dbReference type="PROSITE" id="PS00018">
    <property type="entry name" value="EF_HAND_1"/>
    <property type="match status" value="1"/>
</dbReference>
<dbReference type="EMBL" id="JELY01001284">
    <property type="protein sequence ID" value="KYF56317.1"/>
    <property type="molecule type" value="Genomic_DNA"/>
</dbReference>
<dbReference type="InterPro" id="IPR018247">
    <property type="entry name" value="EF_Hand_1_Ca_BS"/>
</dbReference>
<feature type="compositionally biased region" description="Low complexity" evidence="1">
    <location>
        <begin position="28"/>
        <end position="39"/>
    </location>
</feature>
<dbReference type="SMART" id="SM00274">
    <property type="entry name" value="FOLN"/>
    <property type="match status" value="2"/>
</dbReference>
<feature type="region of interest" description="Disordered" evidence="1">
    <location>
        <begin position="1"/>
        <end position="40"/>
    </location>
</feature>
<name>A0A150PKS3_SORCE</name>
<evidence type="ECO:0000256" key="1">
    <source>
        <dbReference type="SAM" id="MobiDB-lite"/>
    </source>
</evidence>
<protein>
    <recommendedName>
        <fullName evidence="2">Follistatin-like domain-containing protein</fullName>
    </recommendedName>
</protein>
<gene>
    <name evidence="3" type="ORF">BE08_04440</name>
</gene>
<dbReference type="InterPro" id="IPR003645">
    <property type="entry name" value="Fol_N"/>
</dbReference>
<organism evidence="3 4">
    <name type="scientific">Sorangium cellulosum</name>
    <name type="common">Polyangium cellulosum</name>
    <dbReference type="NCBI Taxonomy" id="56"/>
    <lineage>
        <taxon>Bacteria</taxon>
        <taxon>Pseudomonadati</taxon>
        <taxon>Myxococcota</taxon>
        <taxon>Polyangia</taxon>
        <taxon>Polyangiales</taxon>
        <taxon>Polyangiaceae</taxon>
        <taxon>Sorangium</taxon>
    </lineage>
</organism>
<reference evidence="3 4" key="1">
    <citation type="submission" date="2014-02" db="EMBL/GenBank/DDBJ databases">
        <title>The small core and large imbalanced accessory genome model reveals a collaborative survival strategy of Sorangium cellulosum strains in nature.</title>
        <authorList>
            <person name="Han K."/>
            <person name="Peng R."/>
            <person name="Blom J."/>
            <person name="Li Y.-Z."/>
        </authorList>
    </citation>
    <scope>NUCLEOTIDE SEQUENCE [LARGE SCALE GENOMIC DNA]</scope>
    <source>
        <strain evidence="3 4">So0157-25</strain>
    </source>
</reference>
<feature type="domain" description="Follistatin-like" evidence="2">
    <location>
        <begin position="51"/>
        <end position="73"/>
    </location>
</feature>
<dbReference type="InterPro" id="IPR013783">
    <property type="entry name" value="Ig-like_fold"/>
</dbReference>
<feature type="domain" description="Follistatin-like" evidence="2">
    <location>
        <begin position="76"/>
        <end position="99"/>
    </location>
</feature>
<feature type="compositionally biased region" description="Gly residues" evidence="1">
    <location>
        <begin position="16"/>
        <end position="27"/>
    </location>
</feature>
<accession>A0A150PKS3</accession>
<dbReference type="AlphaFoldDB" id="A0A150PKS3"/>